<dbReference type="OrthoDB" id="77607at2759"/>
<dbReference type="STRING" id="181874.A0A409WB04"/>
<dbReference type="InterPro" id="IPR040050">
    <property type="entry name" value="ZNF830-like"/>
</dbReference>
<gene>
    <name evidence="8" type="ORF">CVT24_001932</name>
</gene>
<dbReference type="AlphaFoldDB" id="A0A409WB04"/>
<dbReference type="InterPro" id="IPR036236">
    <property type="entry name" value="Znf_C2H2_sf"/>
</dbReference>
<dbReference type="GO" id="GO:0008270">
    <property type="term" value="F:zinc ion binding"/>
    <property type="evidence" value="ECO:0007669"/>
    <property type="project" value="UniProtKB-KW"/>
</dbReference>
<feature type="compositionally biased region" description="Basic and acidic residues" evidence="7">
    <location>
        <begin position="103"/>
        <end position="117"/>
    </location>
</feature>
<dbReference type="Proteomes" id="UP000284842">
    <property type="component" value="Unassembled WGS sequence"/>
</dbReference>
<dbReference type="GO" id="GO:0005681">
    <property type="term" value="C:spliceosomal complex"/>
    <property type="evidence" value="ECO:0007669"/>
    <property type="project" value="InterPro"/>
</dbReference>
<evidence type="ECO:0000256" key="3">
    <source>
        <dbReference type="ARBA" id="ARBA00022771"/>
    </source>
</evidence>
<proteinExistence type="predicted"/>
<keyword evidence="6" id="KW-0539">Nucleus</keyword>
<keyword evidence="3" id="KW-0863">Zinc-finger</keyword>
<feature type="compositionally biased region" description="Acidic residues" evidence="7">
    <location>
        <begin position="147"/>
        <end position="156"/>
    </location>
</feature>
<protein>
    <submittedName>
        <fullName evidence="8">Uncharacterized protein</fullName>
    </submittedName>
</protein>
<sequence length="291" mass="33192">MADARALLKAKRQEARISHPHATYTSAGQLKCILCAAPVKFASAWEGHLGSKVHRTNLARLREEEKLEKERLQREQQEEESHKRKRSALVDHDVSEDDEMDTDESRESKKRRPDSDKPTSSSAPSAGGFPQDFFSDPSRKPELLSPDSDEENEDENTMSVDPPKPDAAAKPTSEVDLEYERFQRELLQQSASSEEKVEAFERATVFAEPQLTTEVEAGFPAKDAEQATVDPANTIPPEEEIRQKREQEERELIMDRLLDEERAQEDADNRVLQMKSRLEAIRKRKGLKKQK</sequence>
<evidence type="ECO:0000256" key="4">
    <source>
        <dbReference type="ARBA" id="ARBA00022833"/>
    </source>
</evidence>
<dbReference type="GO" id="GO:0033314">
    <property type="term" value="P:mitotic DNA replication checkpoint signaling"/>
    <property type="evidence" value="ECO:0007669"/>
    <property type="project" value="TreeGrafter"/>
</dbReference>
<reference evidence="8 9" key="1">
    <citation type="journal article" date="2018" name="Evol. Lett.">
        <title>Horizontal gene cluster transfer increased hallucinogenic mushroom diversity.</title>
        <authorList>
            <person name="Reynolds H.T."/>
            <person name="Vijayakumar V."/>
            <person name="Gluck-Thaler E."/>
            <person name="Korotkin H.B."/>
            <person name="Matheny P.B."/>
            <person name="Slot J.C."/>
        </authorList>
    </citation>
    <scope>NUCLEOTIDE SEQUENCE [LARGE SCALE GENOMIC DNA]</scope>
    <source>
        <strain evidence="8 9">2629</strain>
    </source>
</reference>
<dbReference type="PANTHER" id="PTHR13278:SF0">
    <property type="entry name" value="ZINC FINGER PROTEIN 830"/>
    <property type="match status" value="1"/>
</dbReference>
<evidence type="ECO:0000313" key="8">
    <source>
        <dbReference type="EMBL" id="PPQ75668.1"/>
    </source>
</evidence>
<keyword evidence="5" id="KW-0175">Coiled coil</keyword>
<dbReference type="GO" id="GO:0033260">
    <property type="term" value="P:nuclear DNA replication"/>
    <property type="evidence" value="ECO:0007669"/>
    <property type="project" value="TreeGrafter"/>
</dbReference>
<comment type="subcellular location">
    <subcellularLocation>
        <location evidence="1">Nucleus</location>
    </subcellularLocation>
</comment>
<evidence type="ECO:0000256" key="7">
    <source>
        <dbReference type="SAM" id="MobiDB-lite"/>
    </source>
</evidence>
<dbReference type="GO" id="GO:0003676">
    <property type="term" value="F:nucleic acid binding"/>
    <property type="evidence" value="ECO:0007669"/>
    <property type="project" value="InterPro"/>
</dbReference>
<evidence type="ECO:0000313" key="9">
    <source>
        <dbReference type="Proteomes" id="UP000284842"/>
    </source>
</evidence>
<keyword evidence="2" id="KW-0479">Metal-binding</keyword>
<accession>A0A409WB04</accession>
<feature type="region of interest" description="Disordered" evidence="7">
    <location>
        <begin position="219"/>
        <end position="247"/>
    </location>
</feature>
<evidence type="ECO:0000256" key="5">
    <source>
        <dbReference type="ARBA" id="ARBA00023054"/>
    </source>
</evidence>
<name>A0A409WB04_9AGAR</name>
<keyword evidence="9" id="KW-1185">Reference proteome</keyword>
<organism evidence="8 9">
    <name type="scientific">Panaeolus cyanescens</name>
    <dbReference type="NCBI Taxonomy" id="181874"/>
    <lineage>
        <taxon>Eukaryota</taxon>
        <taxon>Fungi</taxon>
        <taxon>Dikarya</taxon>
        <taxon>Basidiomycota</taxon>
        <taxon>Agaricomycotina</taxon>
        <taxon>Agaricomycetes</taxon>
        <taxon>Agaricomycetidae</taxon>
        <taxon>Agaricales</taxon>
        <taxon>Agaricineae</taxon>
        <taxon>Galeropsidaceae</taxon>
        <taxon>Panaeolus</taxon>
    </lineage>
</organism>
<dbReference type="SUPFAM" id="SSF57667">
    <property type="entry name" value="beta-beta-alpha zinc fingers"/>
    <property type="match status" value="1"/>
</dbReference>
<evidence type="ECO:0000256" key="2">
    <source>
        <dbReference type="ARBA" id="ARBA00022723"/>
    </source>
</evidence>
<dbReference type="Gene3D" id="3.30.160.60">
    <property type="entry name" value="Classic Zinc Finger"/>
    <property type="match status" value="1"/>
</dbReference>
<comment type="caution">
    <text evidence="8">The sequence shown here is derived from an EMBL/GenBank/DDBJ whole genome shotgun (WGS) entry which is preliminary data.</text>
</comment>
<dbReference type="InParanoid" id="A0A409WB04"/>
<dbReference type="EMBL" id="NHTK01005650">
    <property type="protein sequence ID" value="PPQ75668.1"/>
    <property type="molecule type" value="Genomic_DNA"/>
</dbReference>
<feature type="compositionally biased region" description="Basic and acidic residues" evidence="7">
    <location>
        <begin position="62"/>
        <end position="93"/>
    </location>
</feature>
<keyword evidence="4" id="KW-0862">Zinc</keyword>
<evidence type="ECO:0000256" key="6">
    <source>
        <dbReference type="ARBA" id="ARBA00023242"/>
    </source>
</evidence>
<dbReference type="PANTHER" id="PTHR13278">
    <property type="entry name" value="ZINC FINGER PROTEIN 830"/>
    <property type="match status" value="1"/>
</dbReference>
<evidence type="ECO:0000256" key="1">
    <source>
        <dbReference type="ARBA" id="ARBA00004123"/>
    </source>
</evidence>
<dbReference type="GO" id="GO:0044773">
    <property type="term" value="P:mitotic DNA damage checkpoint signaling"/>
    <property type="evidence" value="ECO:0007669"/>
    <property type="project" value="TreeGrafter"/>
</dbReference>
<feature type="region of interest" description="Disordered" evidence="7">
    <location>
        <begin position="62"/>
        <end position="181"/>
    </location>
</feature>